<accession>A0A9W6MRG6</accession>
<dbReference type="EMBL" id="BSFF01000002">
    <property type="protein sequence ID" value="GLK55139.1"/>
    <property type="molecule type" value="Genomic_DNA"/>
</dbReference>
<organism evidence="3 4">
    <name type="scientific">Methylopila capsulata</name>
    <dbReference type="NCBI Taxonomy" id="61654"/>
    <lineage>
        <taxon>Bacteria</taxon>
        <taxon>Pseudomonadati</taxon>
        <taxon>Pseudomonadota</taxon>
        <taxon>Alphaproteobacteria</taxon>
        <taxon>Hyphomicrobiales</taxon>
        <taxon>Methylopilaceae</taxon>
        <taxon>Methylopila</taxon>
    </lineage>
</organism>
<gene>
    <name evidence="3" type="ORF">GCM10008170_11580</name>
</gene>
<name>A0A9W6MRG6_9HYPH</name>
<reference evidence="3" key="1">
    <citation type="journal article" date="2014" name="Int. J. Syst. Evol. Microbiol.">
        <title>Complete genome sequence of Corynebacterium casei LMG S-19264T (=DSM 44701T), isolated from a smear-ripened cheese.</title>
        <authorList>
            <consortium name="US DOE Joint Genome Institute (JGI-PGF)"/>
            <person name="Walter F."/>
            <person name="Albersmeier A."/>
            <person name="Kalinowski J."/>
            <person name="Ruckert C."/>
        </authorList>
    </citation>
    <scope>NUCLEOTIDE SEQUENCE</scope>
    <source>
        <strain evidence="3">VKM B-1606</strain>
    </source>
</reference>
<evidence type="ECO:0000256" key="2">
    <source>
        <dbReference type="SAM" id="SignalP"/>
    </source>
</evidence>
<protein>
    <submittedName>
        <fullName evidence="3">Uncharacterized protein</fullName>
    </submittedName>
</protein>
<dbReference type="AlphaFoldDB" id="A0A9W6MRG6"/>
<evidence type="ECO:0000256" key="1">
    <source>
        <dbReference type="SAM" id="MobiDB-lite"/>
    </source>
</evidence>
<feature type="compositionally biased region" description="Polar residues" evidence="1">
    <location>
        <begin position="112"/>
        <end position="135"/>
    </location>
</feature>
<feature type="compositionally biased region" description="Basic and acidic residues" evidence="1">
    <location>
        <begin position="76"/>
        <end position="87"/>
    </location>
</feature>
<dbReference type="Proteomes" id="UP001143400">
    <property type="component" value="Unassembled WGS sequence"/>
</dbReference>
<feature type="chain" id="PRO_5040904160" evidence="2">
    <location>
        <begin position="23"/>
        <end position="135"/>
    </location>
</feature>
<proteinExistence type="predicted"/>
<feature type="signal peptide" evidence="2">
    <location>
        <begin position="1"/>
        <end position="22"/>
    </location>
</feature>
<evidence type="ECO:0000313" key="4">
    <source>
        <dbReference type="Proteomes" id="UP001143400"/>
    </source>
</evidence>
<comment type="caution">
    <text evidence="3">The sequence shown here is derived from an EMBL/GenBank/DDBJ whole genome shotgun (WGS) entry which is preliminary data.</text>
</comment>
<evidence type="ECO:0000313" key="3">
    <source>
        <dbReference type="EMBL" id="GLK55139.1"/>
    </source>
</evidence>
<keyword evidence="2" id="KW-0732">Signal</keyword>
<sequence length="135" mass="15169">MNEAFRKALCTLLLSTGVLAVAAPAGAVERPKSIIGEPYDQNPRTITRPATKADRDWRRGRAAPRVEMQAQPARRPRYEPPRYDGYGRRLNVPGRPETYDAIGRARRYRSQAAPSVSTPRVQSDIGTRINQFPPR</sequence>
<feature type="region of interest" description="Disordered" evidence="1">
    <location>
        <begin position="34"/>
        <end position="135"/>
    </location>
</feature>
<reference evidence="3" key="2">
    <citation type="submission" date="2023-01" db="EMBL/GenBank/DDBJ databases">
        <authorList>
            <person name="Sun Q."/>
            <person name="Evtushenko L."/>
        </authorList>
    </citation>
    <scope>NUCLEOTIDE SEQUENCE</scope>
    <source>
        <strain evidence="3">VKM B-1606</strain>
    </source>
</reference>